<accession>A0A7R8V1L3</accession>
<feature type="compositionally biased region" description="Polar residues" evidence="7">
    <location>
        <begin position="94"/>
        <end position="109"/>
    </location>
</feature>
<evidence type="ECO:0000313" key="10">
    <source>
        <dbReference type="Proteomes" id="UP000594454"/>
    </source>
</evidence>
<keyword evidence="10" id="KW-1185">Reference proteome</keyword>
<evidence type="ECO:0000256" key="5">
    <source>
        <dbReference type="ARBA" id="ARBA00023163"/>
    </source>
</evidence>
<evidence type="ECO:0000256" key="7">
    <source>
        <dbReference type="SAM" id="MobiDB-lite"/>
    </source>
</evidence>
<evidence type="ECO:0000259" key="8">
    <source>
        <dbReference type="Pfam" id="PF13873"/>
    </source>
</evidence>
<gene>
    <name evidence="9" type="ORF">HERILL_LOCUS13397</name>
</gene>
<evidence type="ECO:0000256" key="6">
    <source>
        <dbReference type="ARBA" id="ARBA00025466"/>
    </source>
</evidence>
<evidence type="ECO:0000256" key="3">
    <source>
        <dbReference type="ARBA" id="ARBA00023015"/>
    </source>
</evidence>
<feature type="region of interest" description="Disordered" evidence="7">
    <location>
        <begin position="80"/>
        <end position="109"/>
    </location>
</feature>
<proteinExistence type="predicted"/>
<feature type="domain" description="Myb/SANT-like DNA-binding" evidence="8">
    <location>
        <begin position="12"/>
        <end position="78"/>
    </location>
</feature>
<dbReference type="InParanoid" id="A0A7R8V1L3"/>
<evidence type="ECO:0000256" key="2">
    <source>
        <dbReference type="ARBA" id="ARBA00016807"/>
    </source>
</evidence>
<dbReference type="Pfam" id="PF13873">
    <property type="entry name" value="Myb_DNA-bind_5"/>
    <property type="match status" value="1"/>
</dbReference>
<dbReference type="AlphaFoldDB" id="A0A7R8V1L3"/>
<comment type="subunit">
    <text evidence="1">Self-associates forming complexes of several hundred monomers.</text>
</comment>
<organism evidence="9 10">
    <name type="scientific">Hermetia illucens</name>
    <name type="common">Black soldier fly</name>
    <dbReference type="NCBI Taxonomy" id="343691"/>
    <lineage>
        <taxon>Eukaryota</taxon>
        <taxon>Metazoa</taxon>
        <taxon>Ecdysozoa</taxon>
        <taxon>Arthropoda</taxon>
        <taxon>Hexapoda</taxon>
        <taxon>Insecta</taxon>
        <taxon>Pterygota</taxon>
        <taxon>Neoptera</taxon>
        <taxon>Endopterygota</taxon>
        <taxon>Diptera</taxon>
        <taxon>Brachycera</taxon>
        <taxon>Stratiomyomorpha</taxon>
        <taxon>Stratiomyidae</taxon>
        <taxon>Hermetiinae</taxon>
        <taxon>Hermetia</taxon>
    </lineage>
</organism>
<keyword evidence="3" id="KW-0805">Transcription regulation</keyword>
<dbReference type="EMBL" id="LR899013">
    <property type="protein sequence ID" value="CAD7090943.1"/>
    <property type="molecule type" value="Genomic_DNA"/>
</dbReference>
<reference evidence="9 10" key="1">
    <citation type="submission" date="2020-11" db="EMBL/GenBank/DDBJ databases">
        <authorList>
            <person name="Wallbank WR R."/>
            <person name="Pardo Diaz C."/>
            <person name="Kozak K."/>
            <person name="Martin S."/>
            <person name="Jiggins C."/>
            <person name="Moest M."/>
            <person name="Warren A I."/>
            <person name="Generalovic N T."/>
            <person name="Byers J.R.P. K."/>
            <person name="Montejo-Kovacevich G."/>
            <person name="Yen C E."/>
        </authorList>
    </citation>
    <scope>NUCLEOTIDE SEQUENCE [LARGE SCALE GENOMIC DNA]</scope>
</reference>
<name>A0A7R8V1L3_HERIL</name>
<dbReference type="GO" id="GO:0003677">
    <property type="term" value="F:DNA binding"/>
    <property type="evidence" value="ECO:0007669"/>
    <property type="project" value="UniProtKB-KW"/>
</dbReference>
<dbReference type="OrthoDB" id="6437871at2759"/>
<dbReference type="InterPro" id="IPR028002">
    <property type="entry name" value="Myb_DNA-bind_5"/>
</dbReference>
<protein>
    <recommendedName>
        <fullName evidence="2">Regulatory protein zeste</fullName>
    </recommendedName>
</protein>
<keyword evidence="5" id="KW-0804">Transcription</keyword>
<sequence length="194" mass="22095">MNSPVDLATVNPTQKEFLLSYMSDNKDLFRGFVGQPGKKEEMEENWDLLAQELNKLGPPKTKRQWKIYWKTLKNNLKLQRSNRLVPPRQIKSGPASSGDSDTAASYDGSVSANSSISLQKSSLETRWSRKSVDGTTGDVKLQFTLATLIINLKTIIKQNKERLKMERQNSQNIEKFCNVAVDLMQHFKMQSQNN</sequence>
<keyword evidence="4" id="KW-0238">DNA-binding</keyword>
<evidence type="ECO:0000313" key="9">
    <source>
        <dbReference type="EMBL" id="CAD7090943.1"/>
    </source>
</evidence>
<comment type="function">
    <text evidence="6">Involved in transvection phenomena (= synapsis-dependent gene expression), where the synaptic pairing of chromosomes carrying genes with which zeste interacts influences the expression of these genes. Zeste binds to DNA and stimulates transcription from a nearby promoter.</text>
</comment>
<dbReference type="Proteomes" id="UP000594454">
    <property type="component" value="Chromosome 5"/>
</dbReference>
<evidence type="ECO:0000256" key="4">
    <source>
        <dbReference type="ARBA" id="ARBA00023125"/>
    </source>
</evidence>
<evidence type="ECO:0000256" key="1">
    <source>
        <dbReference type="ARBA" id="ARBA00011764"/>
    </source>
</evidence>